<feature type="non-terminal residue" evidence="1">
    <location>
        <position position="1"/>
    </location>
</feature>
<organism evidence="1 2">
    <name type="scientific">Mucuna pruriens</name>
    <name type="common">Velvet bean</name>
    <name type="synonym">Dolichos pruriens</name>
    <dbReference type="NCBI Taxonomy" id="157652"/>
    <lineage>
        <taxon>Eukaryota</taxon>
        <taxon>Viridiplantae</taxon>
        <taxon>Streptophyta</taxon>
        <taxon>Embryophyta</taxon>
        <taxon>Tracheophyta</taxon>
        <taxon>Spermatophyta</taxon>
        <taxon>Magnoliopsida</taxon>
        <taxon>eudicotyledons</taxon>
        <taxon>Gunneridae</taxon>
        <taxon>Pentapetalae</taxon>
        <taxon>rosids</taxon>
        <taxon>fabids</taxon>
        <taxon>Fabales</taxon>
        <taxon>Fabaceae</taxon>
        <taxon>Papilionoideae</taxon>
        <taxon>50 kb inversion clade</taxon>
        <taxon>NPAAA clade</taxon>
        <taxon>indigoferoid/millettioid clade</taxon>
        <taxon>Phaseoleae</taxon>
        <taxon>Mucuna</taxon>
    </lineage>
</organism>
<dbReference type="AlphaFoldDB" id="A0A371I2H8"/>
<name>A0A371I2H8_MUCPR</name>
<proteinExistence type="predicted"/>
<keyword evidence="2" id="KW-1185">Reference proteome</keyword>
<dbReference type="Gene3D" id="2.40.70.10">
    <property type="entry name" value="Acid Proteases"/>
    <property type="match status" value="1"/>
</dbReference>
<reference evidence="1" key="1">
    <citation type="submission" date="2018-05" db="EMBL/GenBank/DDBJ databases">
        <title>Draft genome of Mucuna pruriens seed.</title>
        <authorList>
            <person name="Nnadi N.E."/>
            <person name="Vos R."/>
            <person name="Hasami M.H."/>
            <person name="Devisetty U.K."/>
            <person name="Aguiy J.C."/>
        </authorList>
    </citation>
    <scope>NUCLEOTIDE SEQUENCE [LARGE SCALE GENOMIC DNA]</scope>
    <source>
        <strain evidence="1">JCA_2017</strain>
    </source>
</reference>
<dbReference type="CDD" id="cd00303">
    <property type="entry name" value="retropepsin_like"/>
    <property type="match status" value="1"/>
</dbReference>
<dbReference type="InterPro" id="IPR043502">
    <property type="entry name" value="DNA/RNA_pol_sf"/>
</dbReference>
<dbReference type="Gene3D" id="3.30.70.270">
    <property type="match status" value="1"/>
</dbReference>
<dbReference type="EMBL" id="QJKJ01001093">
    <property type="protein sequence ID" value="RDY09235.1"/>
    <property type="molecule type" value="Genomic_DNA"/>
</dbReference>
<comment type="caution">
    <text evidence="1">The sequence shown here is derived from an EMBL/GenBank/DDBJ whole genome shotgun (WGS) entry which is preliminary data.</text>
</comment>
<dbReference type="PANTHER" id="PTHR33240:SF15">
    <property type="entry name" value="GAG-PRO-LIKE PROTEIN"/>
    <property type="match status" value="1"/>
</dbReference>
<dbReference type="InterPro" id="IPR043128">
    <property type="entry name" value="Rev_trsase/Diguanyl_cyclase"/>
</dbReference>
<evidence type="ECO:0000313" key="1">
    <source>
        <dbReference type="EMBL" id="RDY09235.1"/>
    </source>
</evidence>
<sequence>MKRGRLKEEMMLGGKGDGPWSVRKARTEISQNYERTVPHQDNLMVVLVIILEYKVEKVLIDQGSSVNVLYWTTFQKLGGMPSTLIGFSGEQIKIHRVISLETTFGVGLSTKTIIVKFAIINTQTSYNIILGRPTLNRLRAFIIQVGVICVDQHIVRQCYEDSLKVGGSKGSWKVERVRIRAHIEEQLIWVLIENQDAFVWPLEDMFGIDLDFLYHKLSITPGMQPVCQKMRRLGRKRDEQQKRKQPSFCKRASCKRLDIPTVWPMICTNYTNLNKACLKDPYTLSSIDNLVDRASRCDLVSFMDAYSGYN</sequence>
<dbReference type="SUPFAM" id="SSF56672">
    <property type="entry name" value="DNA/RNA polymerases"/>
    <property type="match status" value="1"/>
</dbReference>
<accession>A0A371I2H8</accession>
<dbReference type="PANTHER" id="PTHR33240">
    <property type="entry name" value="OS08G0508500 PROTEIN"/>
    <property type="match status" value="1"/>
</dbReference>
<dbReference type="SUPFAM" id="SSF50630">
    <property type="entry name" value="Acid proteases"/>
    <property type="match status" value="1"/>
</dbReference>
<dbReference type="InterPro" id="IPR021109">
    <property type="entry name" value="Peptidase_aspartic_dom_sf"/>
</dbReference>
<gene>
    <name evidence="1" type="ORF">CR513_06415</name>
</gene>
<dbReference type="Proteomes" id="UP000257109">
    <property type="component" value="Unassembled WGS sequence"/>
</dbReference>
<protein>
    <submittedName>
        <fullName evidence="1">Uncharacterized protein</fullName>
    </submittedName>
</protein>
<dbReference type="OrthoDB" id="1752268at2759"/>
<evidence type="ECO:0000313" key="2">
    <source>
        <dbReference type="Proteomes" id="UP000257109"/>
    </source>
</evidence>